<evidence type="ECO:0000313" key="2">
    <source>
        <dbReference type="EMBL" id="AJE84223.1"/>
    </source>
</evidence>
<feature type="compositionally biased region" description="Basic residues" evidence="1">
    <location>
        <begin position="1"/>
        <end position="10"/>
    </location>
</feature>
<organism evidence="2 3">
    <name type="scientific">Streptomyces albus (strain ATCC 21838 / DSM 41398 / FERM P-419 / JCM 4703 / NBRC 107858)</name>
    <dbReference type="NCBI Taxonomy" id="1081613"/>
    <lineage>
        <taxon>Bacteria</taxon>
        <taxon>Bacillati</taxon>
        <taxon>Actinomycetota</taxon>
        <taxon>Actinomycetes</taxon>
        <taxon>Kitasatosporales</taxon>
        <taxon>Streptomycetaceae</taxon>
        <taxon>Streptomyces</taxon>
    </lineage>
</organism>
<proteinExistence type="predicted"/>
<evidence type="ECO:0000313" key="3">
    <source>
        <dbReference type="Proteomes" id="UP000031523"/>
    </source>
</evidence>
<dbReference type="KEGG" id="sals:SLNWT_3847"/>
<evidence type="ECO:0000256" key="1">
    <source>
        <dbReference type="SAM" id="MobiDB-lite"/>
    </source>
</evidence>
<keyword evidence="3" id="KW-1185">Reference proteome</keyword>
<dbReference type="EMBL" id="CP010519">
    <property type="protein sequence ID" value="AJE84223.1"/>
    <property type="molecule type" value="Genomic_DNA"/>
</dbReference>
<sequence length="51" mass="5424">MTCHRMRRLLLRATAPRTAAGHGTTSHTPDHPPHEGHGAADGPYTEGHSTA</sequence>
<dbReference type="Proteomes" id="UP000031523">
    <property type="component" value="Chromosome"/>
</dbReference>
<feature type="region of interest" description="Disordered" evidence="1">
    <location>
        <begin position="1"/>
        <end position="51"/>
    </location>
</feature>
<protein>
    <submittedName>
        <fullName evidence="2">Uncharacterized protein</fullName>
    </submittedName>
</protein>
<dbReference type="AlphaFoldDB" id="A0A0B5ENJ4"/>
<name>A0A0B5ENJ4_STRA4</name>
<feature type="compositionally biased region" description="Low complexity" evidence="1">
    <location>
        <begin position="11"/>
        <end position="20"/>
    </location>
</feature>
<feature type="compositionally biased region" description="Basic and acidic residues" evidence="1">
    <location>
        <begin position="28"/>
        <end position="38"/>
    </location>
</feature>
<reference evidence="2 3" key="1">
    <citation type="submission" date="2015-01" db="EMBL/GenBank/DDBJ databases">
        <title>Enhanced salinomycin production by adjusting the supply of polyketide extender units in Streptomyce albus DSM 41398.</title>
        <authorList>
            <person name="Lu C."/>
        </authorList>
    </citation>
    <scope>NUCLEOTIDE SEQUENCE [LARGE SCALE GENOMIC DNA]</scope>
    <source>
        <strain evidence="3">ATCC 21838 / DSM 41398 / FERM P-419 / JCM 4703 / NBRC 107858</strain>
    </source>
</reference>
<gene>
    <name evidence="2" type="ORF">SLNWT_3847</name>
</gene>
<accession>A0A0B5ENJ4</accession>